<evidence type="ECO:0000256" key="1">
    <source>
        <dbReference type="SAM" id="MobiDB-lite"/>
    </source>
</evidence>
<reference evidence="2 3" key="1">
    <citation type="submission" date="2017-08" db="EMBL/GenBank/DDBJ databases">
        <title>The complete genome sequence of Nocardiopsis gilva YIM 90087.</title>
        <authorList>
            <person name="Yin M."/>
            <person name="Tang S."/>
        </authorList>
    </citation>
    <scope>NUCLEOTIDE SEQUENCE [LARGE SCALE GENOMIC DNA]</scope>
    <source>
        <strain evidence="2 3">YIM 90087</strain>
    </source>
</reference>
<proteinExistence type="predicted"/>
<evidence type="ECO:0000313" key="2">
    <source>
        <dbReference type="EMBL" id="ASU85274.1"/>
    </source>
</evidence>
<dbReference type="EMBL" id="CP022753">
    <property type="protein sequence ID" value="ASU85274.1"/>
    <property type="molecule type" value="Genomic_DNA"/>
</dbReference>
<keyword evidence="3" id="KW-1185">Reference proteome</keyword>
<dbReference type="InterPro" id="IPR006311">
    <property type="entry name" value="TAT_signal"/>
</dbReference>
<dbReference type="RefSeq" id="WP_017620890.1">
    <property type="nucleotide sequence ID" value="NZ_ANBG01000360.1"/>
</dbReference>
<feature type="region of interest" description="Disordered" evidence="1">
    <location>
        <begin position="219"/>
        <end position="245"/>
    </location>
</feature>
<dbReference type="KEGG" id="ngv:CDO52_23000"/>
<organism evidence="2 3">
    <name type="scientific">Nocardiopsis gilva YIM 90087</name>
    <dbReference type="NCBI Taxonomy" id="1235441"/>
    <lineage>
        <taxon>Bacteria</taxon>
        <taxon>Bacillati</taxon>
        <taxon>Actinomycetota</taxon>
        <taxon>Actinomycetes</taxon>
        <taxon>Streptosporangiales</taxon>
        <taxon>Nocardiopsidaceae</taxon>
        <taxon>Nocardiopsis</taxon>
    </lineage>
</organism>
<protein>
    <submittedName>
        <fullName evidence="2">Uncharacterized protein</fullName>
    </submittedName>
</protein>
<dbReference type="Proteomes" id="UP000215005">
    <property type="component" value="Chromosome"/>
</dbReference>
<feature type="compositionally biased region" description="Basic and acidic residues" evidence="1">
    <location>
        <begin position="236"/>
        <end position="245"/>
    </location>
</feature>
<dbReference type="AlphaFoldDB" id="A0A223SAT0"/>
<dbReference type="PROSITE" id="PS51318">
    <property type="entry name" value="TAT"/>
    <property type="match status" value="1"/>
</dbReference>
<feature type="region of interest" description="Disordered" evidence="1">
    <location>
        <begin position="1"/>
        <end position="20"/>
    </location>
</feature>
<accession>A0A223SAT0</accession>
<name>A0A223SAT0_9ACTN</name>
<sequence>MWRHSALASTLGRVGSRSRRRRGALALATATGALLLGTTGTAAAPIAATAGTSGPALSVARFSEHQPSIRPSQAAEALGRLAAQPGGPESSTESDGRDVRPCFHPHWVTLAVENRVWRVHGRSCPDWAPNGRIPLFARPAAESRVVGHLDSQREAWYHCQDVGAPFHLGNAVSRWWAASRTPDGHSGWVPQVYFRGAAPGAADSGLEFCGHAGSRDDHKVAPTPIALPLPTGPADAHAETREGRN</sequence>
<gene>
    <name evidence="2" type="ORF">CDO52_23000</name>
</gene>
<dbReference type="OrthoDB" id="4173654at2"/>
<evidence type="ECO:0000313" key="3">
    <source>
        <dbReference type="Proteomes" id="UP000215005"/>
    </source>
</evidence>